<evidence type="ECO:0000256" key="1">
    <source>
        <dbReference type="ARBA" id="ARBA00001412"/>
    </source>
</evidence>
<dbReference type="Pfam" id="PF02837">
    <property type="entry name" value="Glyco_hydro_2_N"/>
    <property type="match status" value="1"/>
</dbReference>
<accession>A0ABQ3N1Q2</accession>
<dbReference type="InterPro" id="IPR023230">
    <property type="entry name" value="Glyco_hydro_2_CS"/>
</dbReference>
<dbReference type="InterPro" id="IPR006102">
    <property type="entry name" value="Ig-like_GH2"/>
</dbReference>
<dbReference type="InterPro" id="IPR050347">
    <property type="entry name" value="Bact_Beta-galactosidase"/>
</dbReference>
<dbReference type="Proteomes" id="UP000637074">
    <property type="component" value="Unassembled WGS sequence"/>
</dbReference>
<dbReference type="Gene3D" id="2.70.98.10">
    <property type="match status" value="1"/>
</dbReference>
<evidence type="ECO:0000256" key="6">
    <source>
        <dbReference type="ARBA" id="ARBA00023295"/>
    </source>
</evidence>
<dbReference type="EC" id="3.2.1.23" evidence="3 8"/>
<dbReference type="Gene3D" id="2.60.120.260">
    <property type="entry name" value="Galactose-binding domain-like"/>
    <property type="match status" value="1"/>
</dbReference>
<feature type="domain" description="Beta galactosidase small chain/" evidence="10">
    <location>
        <begin position="753"/>
        <end position="1024"/>
    </location>
</feature>
<dbReference type="InterPro" id="IPR011013">
    <property type="entry name" value="Gal_mutarotase_sf_dom"/>
</dbReference>
<reference evidence="11 12" key="1">
    <citation type="journal article" date="2022" name="Int. J. Syst. Evol. Microbiol.">
        <title>Neobacillus kokaensis sp. nov., isolated from soil.</title>
        <authorList>
            <person name="Yuki K."/>
            <person name="Matsubara H."/>
            <person name="Yamaguchi S."/>
        </authorList>
    </citation>
    <scope>NUCLEOTIDE SEQUENCE [LARGE SCALE GENOMIC DNA]</scope>
    <source>
        <strain evidence="11 12">LOB 377</strain>
    </source>
</reference>
<gene>
    <name evidence="11" type="ORF">AM1BK_13430</name>
</gene>
<dbReference type="InterPro" id="IPR008979">
    <property type="entry name" value="Galactose-bd-like_sf"/>
</dbReference>
<evidence type="ECO:0000313" key="11">
    <source>
        <dbReference type="EMBL" id="GHH97800.1"/>
    </source>
</evidence>
<proteinExistence type="inferred from homology"/>
<keyword evidence="6 8" id="KW-0326">Glycosidase</keyword>
<dbReference type="EMBL" id="BNDS01000004">
    <property type="protein sequence ID" value="GHH97800.1"/>
    <property type="molecule type" value="Genomic_DNA"/>
</dbReference>
<feature type="region of interest" description="Disordered" evidence="9">
    <location>
        <begin position="1030"/>
        <end position="1054"/>
    </location>
</feature>
<evidence type="ECO:0000256" key="8">
    <source>
        <dbReference type="RuleBase" id="RU361154"/>
    </source>
</evidence>
<dbReference type="Gene3D" id="2.60.40.10">
    <property type="entry name" value="Immunoglobulins"/>
    <property type="match status" value="2"/>
</dbReference>
<dbReference type="SMART" id="SM01038">
    <property type="entry name" value="Bgal_small_N"/>
    <property type="match status" value="1"/>
</dbReference>
<dbReference type="PANTHER" id="PTHR46323">
    <property type="entry name" value="BETA-GALACTOSIDASE"/>
    <property type="match status" value="1"/>
</dbReference>
<dbReference type="SUPFAM" id="SSF49303">
    <property type="entry name" value="beta-Galactosidase/glucuronidase domain"/>
    <property type="match status" value="2"/>
</dbReference>
<organism evidence="11 12">
    <name type="scientific">Neobacillus kokaensis</name>
    <dbReference type="NCBI Taxonomy" id="2759023"/>
    <lineage>
        <taxon>Bacteria</taxon>
        <taxon>Bacillati</taxon>
        <taxon>Bacillota</taxon>
        <taxon>Bacilli</taxon>
        <taxon>Bacillales</taxon>
        <taxon>Bacillaceae</taxon>
        <taxon>Neobacillus</taxon>
    </lineage>
</organism>
<dbReference type="InterPro" id="IPR006103">
    <property type="entry name" value="Glyco_hydro_2_cat"/>
</dbReference>
<dbReference type="InterPro" id="IPR032312">
    <property type="entry name" value="LacZ_4"/>
</dbReference>
<dbReference type="PROSITE" id="PS00719">
    <property type="entry name" value="GLYCOSYL_HYDROL_F2_1"/>
    <property type="match status" value="1"/>
</dbReference>
<dbReference type="PRINTS" id="PR00132">
    <property type="entry name" value="GLHYDRLASE2"/>
</dbReference>
<dbReference type="InterPro" id="IPR023232">
    <property type="entry name" value="Glyco_hydro_2_AS"/>
</dbReference>
<dbReference type="Pfam" id="PF00703">
    <property type="entry name" value="Glyco_hydro_2"/>
    <property type="match status" value="1"/>
</dbReference>
<dbReference type="InterPro" id="IPR036156">
    <property type="entry name" value="Beta-gal/glucu_dom_sf"/>
</dbReference>
<dbReference type="SUPFAM" id="SSF51445">
    <property type="entry name" value="(Trans)glycosidases"/>
    <property type="match status" value="1"/>
</dbReference>
<dbReference type="PANTHER" id="PTHR46323:SF2">
    <property type="entry name" value="BETA-GALACTOSIDASE"/>
    <property type="match status" value="1"/>
</dbReference>
<evidence type="ECO:0000256" key="3">
    <source>
        <dbReference type="ARBA" id="ARBA00012756"/>
    </source>
</evidence>
<dbReference type="InterPro" id="IPR017853">
    <property type="entry name" value="GH"/>
</dbReference>
<sequence length="1054" mass="119841">MVEKKDWENLSVLQKGRLPERAYFLSFANEHAALTYERGKSQGFKLLNGKWKFHYAQNPALAPAEFYQEAFDVSGWDELPVPSHWQLNGYGKPHYTNVQYPFPVDPPYVPTENPTGSYRRSFYIPLEWLPQKVILRFEGVDSAFHVWVNGEEVGYSQGSRIPAEFDISPYIREGNNTLSVRVYQWSDGSYIEDQDMWWLSGIFRDVYLLAKPKVHIQDVFITTDLDENYENASLKIKTVIENGSHQKLEDYLLEYRLLNQERDLVSAKSQQIVIANHQSINVEFEIPVVSPIKWSAEHPYLYNLLITLKDTNGNIVEVVPNKTGFRSIELKDGVFLVNGVAIKLKGVNRHDSHPDLGRAVPLAAMEEDIIIMKQHNINAVRTAHYPNDPRFYDLCDMYGLYVIDEADLETHGVEHVGPSNLISDNPEWEEAYVDRAKRMVARDKNHPSIIMWSLGNESGYGCNHDAMTKWIKENDPTRLVHYEGESRSIMVKDENNPKRDPFCSDVHTTMYTSIETLEKWGQRTDLKKPHILCEYIHAMGNGPGGIKEYWDLFYKYRRLQGGFVWEWCDHGIRQLTEDGEEYFAYGGDFGDKPNDYNFVIDGLVMPDRTPSPGLIEYKKVIEPVHVEALDLGRGELLITNRYDFISLQHLNLSWSVEADGKVVKQGVLTMPAIAPGVSLAAAIPYRLSTEVLANTEYWLNLKFTLAADTLWAKAGHEIAWAQFELPVKNDQPLQDASSSHAPLQSVEAGNKLLVNGEDFNVEFDLVFGTINSLSYQGLPLLQEGPKLHFWRALIDNDHRSAHSWKQYGLHWLQHRVDSVVWQQSEGDQVVVTVNARIAPPILAWGIRTIYTYTISGSGEIAIDVKGSLEGNGPKTLPRIGLQMKLPAYLDEAAWYGRGPGEAYSDSKQANRVSVYTKKVADLYTPYIYPQENGNRHEVRWVSMASTGGMGFVAAGAPTLDFSAHYYTTENLDKAQHTYYLIKQDFITFNLDFQQHGLGSASCGPDVTEPYQLKNGDFQFMIRLKPFSADESSPAEIGKSLRAMNRKQELSTSTV</sequence>
<dbReference type="InterPro" id="IPR004199">
    <property type="entry name" value="B-gal_small/dom_5"/>
</dbReference>
<dbReference type="InterPro" id="IPR006104">
    <property type="entry name" value="Glyco_hydro_2_N"/>
</dbReference>
<comment type="similarity">
    <text evidence="2 8">Belongs to the glycosyl hydrolase 2 family.</text>
</comment>
<name>A0ABQ3N1Q2_9BACI</name>
<comment type="caution">
    <text evidence="11">The sequence shown here is derived from an EMBL/GenBank/DDBJ whole genome shotgun (WGS) entry which is preliminary data.</text>
</comment>
<evidence type="ECO:0000259" key="10">
    <source>
        <dbReference type="SMART" id="SM01038"/>
    </source>
</evidence>
<dbReference type="InterPro" id="IPR013783">
    <property type="entry name" value="Ig-like_fold"/>
</dbReference>
<protein>
    <recommendedName>
        <fullName evidence="4 8">Beta-galactosidase</fullName>
        <ecNumber evidence="3 8">3.2.1.23</ecNumber>
    </recommendedName>
    <alternativeName>
        <fullName evidence="7 8">Lactase</fullName>
    </alternativeName>
</protein>
<dbReference type="SUPFAM" id="SSF74650">
    <property type="entry name" value="Galactose mutarotase-like"/>
    <property type="match status" value="1"/>
</dbReference>
<keyword evidence="12" id="KW-1185">Reference proteome</keyword>
<evidence type="ECO:0000256" key="9">
    <source>
        <dbReference type="SAM" id="MobiDB-lite"/>
    </source>
</evidence>
<dbReference type="SUPFAM" id="SSF49785">
    <property type="entry name" value="Galactose-binding domain-like"/>
    <property type="match status" value="1"/>
</dbReference>
<evidence type="ECO:0000256" key="5">
    <source>
        <dbReference type="ARBA" id="ARBA00022801"/>
    </source>
</evidence>
<dbReference type="PROSITE" id="PS00608">
    <property type="entry name" value="GLYCOSYL_HYDROL_F2_2"/>
    <property type="match status" value="1"/>
</dbReference>
<dbReference type="InterPro" id="IPR014718">
    <property type="entry name" value="GH-type_carb-bd"/>
</dbReference>
<dbReference type="Pfam" id="PF02929">
    <property type="entry name" value="Bgal_small_N"/>
    <property type="match status" value="1"/>
</dbReference>
<dbReference type="Gene3D" id="3.20.20.80">
    <property type="entry name" value="Glycosidases"/>
    <property type="match status" value="1"/>
</dbReference>
<evidence type="ECO:0000256" key="7">
    <source>
        <dbReference type="ARBA" id="ARBA00032230"/>
    </source>
</evidence>
<dbReference type="RefSeq" id="WP_191271007.1">
    <property type="nucleotide sequence ID" value="NZ_BNDS01000004.1"/>
</dbReference>
<evidence type="ECO:0000256" key="2">
    <source>
        <dbReference type="ARBA" id="ARBA00007401"/>
    </source>
</evidence>
<dbReference type="Pfam" id="PF02836">
    <property type="entry name" value="Glyco_hydro_2_C"/>
    <property type="match status" value="1"/>
</dbReference>
<evidence type="ECO:0000313" key="12">
    <source>
        <dbReference type="Proteomes" id="UP000637074"/>
    </source>
</evidence>
<keyword evidence="5 8" id="KW-0378">Hydrolase</keyword>
<evidence type="ECO:0000256" key="4">
    <source>
        <dbReference type="ARBA" id="ARBA00013303"/>
    </source>
</evidence>
<dbReference type="NCBIfam" id="NF007666">
    <property type="entry name" value="PRK10340.1"/>
    <property type="match status" value="1"/>
</dbReference>
<comment type="catalytic activity">
    <reaction evidence="1 8">
        <text>Hydrolysis of terminal non-reducing beta-D-galactose residues in beta-D-galactosides.</text>
        <dbReference type="EC" id="3.2.1.23"/>
    </reaction>
</comment>
<dbReference type="Pfam" id="PF16353">
    <property type="entry name" value="LacZ_4"/>
    <property type="match status" value="1"/>
</dbReference>
<dbReference type="InterPro" id="IPR006101">
    <property type="entry name" value="Glyco_hydro_2"/>
</dbReference>